<dbReference type="EMBL" id="JGZT01000008">
    <property type="protein sequence ID" value="KFJ01621.1"/>
    <property type="molecule type" value="Genomic_DNA"/>
</dbReference>
<feature type="transmembrane region" description="Helical" evidence="1">
    <location>
        <begin position="33"/>
        <end position="52"/>
    </location>
</feature>
<dbReference type="Proteomes" id="UP000029003">
    <property type="component" value="Unassembled WGS sequence"/>
</dbReference>
<organism evidence="2 3">
    <name type="scientific">Bifidobacterium thermacidophilum subsp. thermacidophilum</name>
    <dbReference type="NCBI Taxonomy" id="79262"/>
    <lineage>
        <taxon>Bacteria</taxon>
        <taxon>Bacillati</taxon>
        <taxon>Actinomycetota</taxon>
        <taxon>Actinomycetes</taxon>
        <taxon>Bifidobacteriales</taxon>
        <taxon>Bifidobacteriaceae</taxon>
        <taxon>Bifidobacterium</taxon>
    </lineage>
</organism>
<sequence length="64" mass="6535">MNGLVLAVDGATTTDLGSLVKNFTDVATQQFNGAAPAVIAAAAGLAVIMWGVPRLIGFFKRSAK</sequence>
<reference evidence="2 3" key="1">
    <citation type="submission" date="2014-03" db="EMBL/GenBank/DDBJ databases">
        <title>Genomics of Bifidobacteria.</title>
        <authorList>
            <person name="Ventura M."/>
            <person name="Milani C."/>
            <person name="Lugli G.A."/>
        </authorList>
    </citation>
    <scope>NUCLEOTIDE SEQUENCE [LARGE SCALE GENOMIC DNA]</scope>
    <source>
        <strain evidence="2 3">LMG 21395</strain>
    </source>
</reference>
<evidence type="ECO:0000313" key="3">
    <source>
        <dbReference type="Proteomes" id="UP000029003"/>
    </source>
</evidence>
<name>A0A087E1H0_9BIFI</name>
<keyword evidence="1" id="KW-0812">Transmembrane</keyword>
<evidence type="ECO:0000256" key="1">
    <source>
        <dbReference type="SAM" id="Phobius"/>
    </source>
</evidence>
<evidence type="ECO:0000313" key="2">
    <source>
        <dbReference type="EMBL" id="KFJ01621.1"/>
    </source>
</evidence>
<dbReference type="AlphaFoldDB" id="A0A087E1H0"/>
<comment type="caution">
    <text evidence="2">The sequence shown here is derived from an EMBL/GenBank/DDBJ whole genome shotgun (WGS) entry which is preliminary data.</text>
</comment>
<accession>A0A087E1H0</accession>
<keyword evidence="1" id="KW-1133">Transmembrane helix</keyword>
<proteinExistence type="predicted"/>
<protein>
    <submittedName>
        <fullName evidence="2">Uncharacterized protein</fullName>
    </submittedName>
</protein>
<dbReference type="RefSeq" id="WP_029576745.1">
    <property type="nucleotide sequence ID" value="NZ_JGZT01000008.1"/>
</dbReference>
<gene>
    <name evidence="2" type="ORF">THER5_1515</name>
</gene>
<keyword evidence="1" id="KW-0472">Membrane</keyword>